<dbReference type="InterPro" id="IPR020904">
    <property type="entry name" value="Sc_DH/Rdtase_CS"/>
</dbReference>
<organism evidence="5 6">
    <name type="scientific">Ectopseudomonas mendocina</name>
    <name type="common">Pseudomonas mendocina</name>
    <dbReference type="NCBI Taxonomy" id="300"/>
    <lineage>
        <taxon>Bacteria</taxon>
        <taxon>Pseudomonadati</taxon>
        <taxon>Pseudomonadota</taxon>
        <taxon>Gammaproteobacteria</taxon>
        <taxon>Pseudomonadales</taxon>
        <taxon>Pseudomonadaceae</taxon>
        <taxon>Ectopseudomonas</taxon>
    </lineage>
</organism>
<accession>A0A379IQM8</accession>
<dbReference type="Gene3D" id="3.40.50.720">
    <property type="entry name" value="NAD(P)-binding Rossmann-like Domain"/>
    <property type="match status" value="1"/>
</dbReference>
<dbReference type="PRINTS" id="PR00081">
    <property type="entry name" value="GDHRDH"/>
</dbReference>
<dbReference type="PROSITE" id="PS00061">
    <property type="entry name" value="ADH_SHORT"/>
    <property type="match status" value="1"/>
</dbReference>
<dbReference type="EMBL" id="UGUU01000001">
    <property type="protein sequence ID" value="SUD38628.1"/>
    <property type="molecule type" value="Genomic_DNA"/>
</dbReference>
<comment type="similarity">
    <text evidence="1 3">Belongs to the short-chain dehydrogenases/reductases (SDR) family.</text>
</comment>
<dbReference type="NCBIfam" id="NF004825">
    <property type="entry name" value="PRK06181.1"/>
    <property type="match status" value="1"/>
</dbReference>
<dbReference type="InterPro" id="IPR036291">
    <property type="entry name" value="NAD(P)-bd_dom_sf"/>
</dbReference>
<dbReference type="SMART" id="SM00822">
    <property type="entry name" value="PKS_KR"/>
    <property type="match status" value="1"/>
</dbReference>
<dbReference type="InterPro" id="IPR002347">
    <property type="entry name" value="SDR_fam"/>
</dbReference>
<sequence>MLEAGEDTRVRRFVPGMRAARSRARFDLSCACSTMPKGSTARVDRSGLSLTLGFREPTMYRKVFANKVFDRKVVLITGGCAGIGRALAMRLAQAGARLVILDLQQAALDSLVQHLADHHNAEALGLVCDVAEAEAVQRAVALAVERFGGIDVLVNNAGITHRSTFAETSLEVFQRVMAVNYFGALHCTQAALPSLIARRGQVIVLSSLSGIAPLLYRSAYNASKHALHGMFETLRYELKGSGVNVMLVCPGFTATDLRKNALVGDGSVAAQAPLAIGKVASPQDVAEAIYQGALKRRRLLVLSNVDWRARVLARFFPRLFERVLLPRLSGLRPQDLGRH</sequence>
<reference evidence="5 6" key="1">
    <citation type="submission" date="2018-06" db="EMBL/GenBank/DDBJ databases">
        <authorList>
            <consortium name="Pathogen Informatics"/>
            <person name="Doyle S."/>
        </authorList>
    </citation>
    <scope>NUCLEOTIDE SEQUENCE [LARGE SCALE GENOMIC DNA]</scope>
    <source>
        <strain evidence="5 6">NCTC10899</strain>
    </source>
</reference>
<dbReference type="Proteomes" id="UP000254260">
    <property type="component" value="Unassembled WGS sequence"/>
</dbReference>
<dbReference type="PANTHER" id="PTHR44196:SF1">
    <property type="entry name" value="DEHYDROGENASE_REDUCTASE SDR FAMILY MEMBER 7B"/>
    <property type="match status" value="1"/>
</dbReference>
<evidence type="ECO:0000256" key="2">
    <source>
        <dbReference type="ARBA" id="ARBA00023002"/>
    </source>
</evidence>
<dbReference type="PRINTS" id="PR00080">
    <property type="entry name" value="SDRFAMILY"/>
</dbReference>
<protein>
    <submittedName>
        <fullName evidence="5">Short chain dehydrogenase</fullName>
        <ecNumber evidence="5">1.3.1.56</ecNumber>
    </submittedName>
</protein>
<dbReference type="EC" id="1.3.1.56" evidence="5"/>
<evidence type="ECO:0000259" key="4">
    <source>
        <dbReference type="SMART" id="SM00822"/>
    </source>
</evidence>
<dbReference type="PANTHER" id="PTHR44196">
    <property type="entry name" value="DEHYDROGENASE/REDUCTASE SDR FAMILY MEMBER 7B"/>
    <property type="match status" value="1"/>
</dbReference>
<dbReference type="GO" id="GO:0018509">
    <property type="term" value="F:cis-2,3-dihydrobiphenyl-2,3-diol dehydrogenase activity"/>
    <property type="evidence" value="ECO:0007669"/>
    <property type="project" value="UniProtKB-EC"/>
</dbReference>
<dbReference type="FunFam" id="3.40.50.720:FF:000084">
    <property type="entry name" value="Short-chain dehydrogenase reductase"/>
    <property type="match status" value="1"/>
</dbReference>
<evidence type="ECO:0000256" key="1">
    <source>
        <dbReference type="ARBA" id="ARBA00006484"/>
    </source>
</evidence>
<feature type="domain" description="Ketoreductase" evidence="4">
    <location>
        <begin position="72"/>
        <end position="249"/>
    </location>
</feature>
<evidence type="ECO:0000256" key="3">
    <source>
        <dbReference type="RuleBase" id="RU000363"/>
    </source>
</evidence>
<dbReference type="InterPro" id="IPR057326">
    <property type="entry name" value="KR_dom"/>
</dbReference>
<dbReference type="GO" id="GO:0016020">
    <property type="term" value="C:membrane"/>
    <property type="evidence" value="ECO:0007669"/>
    <property type="project" value="TreeGrafter"/>
</dbReference>
<name>A0A379IQM8_ECTME</name>
<keyword evidence="2 5" id="KW-0560">Oxidoreductase</keyword>
<dbReference type="Pfam" id="PF00106">
    <property type="entry name" value="adh_short"/>
    <property type="match status" value="1"/>
</dbReference>
<evidence type="ECO:0000313" key="5">
    <source>
        <dbReference type="EMBL" id="SUD38628.1"/>
    </source>
</evidence>
<evidence type="ECO:0000313" key="6">
    <source>
        <dbReference type="Proteomes" id="UP000254260"/>
    </source>
</evidence>
<dbReference type="SUPFAM" id="SSF51735">
    <property type="entry name" value="NAD(P)-binding Rossmann-fold domains"/>
    <property type="match status" value="1"/>
</dbReference>
<proteinExistence type="inferred from homology"/>
<dbReference type="AlphaFoldDB" id="A0A379IQM8"/>
<gene>
    <name evidence="5" type="primary">bphB</name>
    <name evidence="5" type="ORF">NCTC10899_01417</name>
</gene>